<accession>A0A0C9YF89</accession>
<organism evidence="1 2">
    <name type="scientific">Pisolithus microcarpus 441</name>
    <dbReference type="NCBI Taxonomy" id="765257"/>
    <lineage>
        <taxon>Eukaryota</taxon>
        <taxon>Fungi</taxon>
        <taxon>Dikarya</taxon>
        <taxon>Basidiomycota</taxon>
        <taxon>Agaricomycotina</taxon>
        <taxon>Agaricomycetes</taxon>
        <taxon>Agaricomycetidae</taxon>
        <taxon>Boletales</taxon>
        <taxon>Sclerodermatineae</taxon>
        <taxon>Pisolithaceae</taxon>
        <taxon>Pisolithus</taxon>
    </lineage>
</organism>
<reference evidence="2" key="2">
    <citation type="submission" date="2015-01" db="EMBL/GenBank/DDBJ databases">
        <title>Evolutionary Origins and Diversification of the Mycorrhizal Mutualists.</title>
        <authorList>
            <consortium name="DOE Joint Genome Institute"/>
            <consortium name="Mycorrhizal Genomics Consortium"/>
            <person name="Kohler A."/>
            <person name="Kuo A."/>
            <person name="Nagy L.G."/>
            <person name="Floudas D."/>
            <person name="Copeland A."/>
            <person name="Barry K.W."/>
            <person name="Cichocki N."/>
            <person name="Veneault-Fourrey C."/>
            <person name="LaButti K."/>
            <person name="Lindquist E.A."/>
            <person name="Lipzen A."/>
            <person name="Lundell T."/>
            <person name="Morin E."/>
            <person name="Murat C."/>
            <person name="Riley R."/>
            <person name="Ohm R."/>
            <person name="Sun H."/>
            <person name="Tunlid A."/>
            <person name="Henrissat B."/>
            <person name="Grigoriev I.V."/>
            <person name="Hibbett D.S."/>
            <person name="Martin F."/>
        </authorList>
    </citation>
    <scope>NUCLEOTIDE SEQUENCE [LARGE SCALE GENOMIC DNA]</scope>
    <source>
        <strain evidence="2">441</strain>
    </source>
</reference>
<name>A0A0C9YF89_9AGAM</name>
<keyword evidence="2" id="KW-1185">Reference proteome</keyword>
<dbReference type="Proteomes" id="UP000054018">
    <property type="component" value="Unassembled WGS sequence"/>
</dbReference>
<protein>
    <submittedName>
        <fullName evidence="1">Uncharacterized protein</fullName>
    </submittedName>
</protein>
<gene>
    <name evidence="1" type="ORF">PISMIDRAFT_16611</name>
</gene>
<sequence>MNVIRRSQLHPIPESWDPRDLGEAMYVNESSNPGHSLICEQFIDKLAEPECARAPRGVGSCTQDIRDIAVKLYDYCEYVFVDTPVFKDSARAAIQVLYAIADWLGWNGAEFQEAIESMCSWYHRSSLAIAYLSGVSDIASLANAILEEVQKATGVPVRHPKHFCSGSVCLERASSMPMDDARSRLYWASCSLGQGGSKDLHRHRLFGASASAASVSLPAHPLGGSRPFYGICYPLWSPFHTPGAVSILRWGPGAWPPMLWPTDVPVRLAPWLVPSPVNPCVPQLEWDMSRHPLTARHVTGAHVTIPLDSAGGGVRAMGALVREWTTSR</sequence>
<reference evidence="1 2" key="1">
    <citation type="submission" date="2014-04" db="EMBL/GenBank/DDBJ databases">
        <authorList>
            <consortium name="DOE Joint Genome Institute"/>
            <person name="Kuo A."/>
            <person name="Kohler A."/>
            <person name="Costa M.D."/>
            <person name="Nagy L.G."/>
            <person name="Floudas D."/>
            <person name="Copeland A."/>
            <person name="Barry K.W."/>
            <person name="Cichocki N."/>
            <person name="Veneault-Fourrey C."/>
            <person name="LaButti K."/>
            <person name="Lindquist E.A."/>
            <person name="Lipzen A."/>
            <person name="Lundell T."/>
            <person name="Morin E."/>
            <person name="Murat C."/>
            <person name="Sun H."/>
            <person name="Tunlid A."/>
            <person name="Henrissat B."/>
            <person name="Grigoriev I.V."/>
            <person name="Hibbett D.S."/>
            <person name="Martin F."/>
            <person name="Nordberg H.P."/>
            <person name="Cantor M.N."/>
            <person name="Hua S.X."/>
        </authorList>
    </citation>
    <scope>NUCLEOTIDE SEQUENCE [LARGE SCALE GENOMIC DNA]</scope>
    <source>
        <strain evidence="1 2">441</strain>
    </source>
</reference>
<dbReference type="AlphaFoldDB" id="A0A0C9YF89"/>
<evidence type="ECO:0000313" key="2">
    <source>
        <dbReference type="Proteomes" id="UP000054018"/>
    </source>
</evidence>
<evidence type="ECO:0000313" key="1">
    <source>
        <dbReference type="EMBL" id="KIK15281.1"/>
    </source>
</evidence>
<dbReference type="EMBL" id="KN833897">
    <property type="protein sequence ID" value="KIK15281.1"/>
    <property type="molecule type" value="Genomic_DNA"/>
</dbReference>
<proteinExistence type="predicted"/>
<dbReference type="HOGENOM" id="CLU_847637_0_0_1"/>
<dbReference type="STRING" id="765257.A0A0C9YF89"/>